<evidence type="ECO:0000313" key="1">
    <source>
        <dbReference type="EMBL" id="CAG9163868.1"/>
    </source>
</evidence>
<reference evidence="1 2" key="1">
    <citation type="submission" date="2021-08" db="EMBL/GenBank/DDBJ databases">
        <authorList>
            <person name="Peeters C."/>
        </authorList>
    </citation>
    <scope>NUCLEOTIDE SEQUENCE [LARGE SCALE GENOMIC DNA]</scope>
    <source>
        <strain evidence="1 2">LMG 23994</strain>
    </source>
</reference>
<dbReference type="Proteomes" id="UP000701702">
    <property type="component" value="Unassembled WGS sequence"/>
</dbReference>
<protein>
    <submittedName>
        <fullName evidence="1">Uncharacterized protein</fullName>
    </submittedName>
</protein>
<proteinExistence type="predicted"/>
<keyword evidence="2" id="KW-1185">Reference proteome</keyword>
<comment type="caution">
    <text evidence="1">The sequence shown here is derived from an EMBL/GenBank/DDBJ whole genome shotgun (WGS) entry which is preliminary data.</text>
</comment>
<accession>A0ABN7XUT1</accession>
<sequence>MFDPGLSNPAAVLCSVWNVNKLGDQRKMARVHMPNHPYFLLFSVAVHGLAKLDRGDHWIKAMQLAPNISDAAKRRLCNGESHSKSIGEALEETLGVEYLNTVLTEALPHVLR</sequence>
<evidence type="ECO:0000313" key="2">
    <source>
        <dbReference type="Proteomes" id="UP000701702"/>
    </source>
</evidence>
<dbReference type="EMBL" id="CAJZAF010000001">
    <property type="protein sequence ID" value="CAG9163868.1"/>
    <property type="molecule type" value="Genomic_DNA"/>
</dbReference>
<name>A0ABN7XUT1_9BURK</name>
<organism evidence="1 2">
    <name type="scientific">Cupriavidus pinatubonensis</name>
    <dbReference type="NCBI Taxonomy" id="248026"/>
    <lineage>
        <taxon>Bacteria</taxon>
        <taxon>Pseudomonadati</taxon>
        <taxon>Pseudomonadota</taxon>
        <taxon>Betaproteobacteria</taxon>
        <taxon>Burkholderiales</taxon>
        <taxon>Burkholderiaceae</taxon>
        <taxon>Cupriavidus</taxon>
    </lineage>
</organism>
<gene>
    <name evidence="1" type="ORF">LMG23994_00314</name>
</gene>